<dbReference type="OrthoDB" id="5348404at2759"/>
<evidence type="ECO:0000259" key="2">
    <source>
        <dbReference type="PROSITE" id="PS50800"/>
    </source>
</evidence>
<feature type="compositionally biased region" description="Low complexity" evidence="1">
    <location>
        <begin position="159"/>
        <end position="170"/>
    </location>
</feature>
<feature type="compositionally biased region" description="Low complexity" evidence="1">
    <location>
        <begin position="113"/>
        <end position="126"/>
    </location>
</feature>
<evidence type="ECO:0000313" key="3">
    <source>
        <dbReference type="Ensembl" id="ENSSFOP00015073204.1"/>
    </source>
</evidence>
<feature type="region of interest" description="Disordered" evidence="1">
    <location>
        <begin position="879"/>
        <end position="1006"/>
    </location>
</feature>
<dbReference type="SUPFAM" id="SSF54928">
    <property type="entry name" value="RNA-binding domain, RBD"/>
    <property type="match status" value="1"/>
</dbReference>
<feature type="compositionally biased region" description="Basic and acidic residues" evidence="1">
    <location>
        <begin position="1087"/>
        <end position="1126"/>
    </location>
</feature>
<dbReference type="GO" id="GO:0003723">
    <property type="term" value="F:RNA binding"/>
    <property type="evidence" value="ECO:0007669"/>
    <property type="project" value="TreeGrafter"/>
</dbReference>
<dbReference type="InterPro" id="IPR032552">
    <property type="entry name" value="RSB_motif"/>
</dbReference>
<dbReference type="FunFam" id="3.30.70.330:FF:000147">
    <property type="entry name" value="Apoptotic chromatin condensation inducer in the nucleus"/>
    <property type="match status" value="1"/>
</dbReference>
<dbReference type="CDD" id="cd12432">
    <property type="entry name" value="RRM_ACINU"/>
    <property type="match status" value="1"/>
</dbReference>
<sequence>MAELEDVTLDGKPLHSLRVADLKAALEQRGLPKSGQKNALIKRLKGALMLENLQRTSTPHIGLQPNSQMGEEMSQNSFIKQYLAKQQELLRQRLEREAREAAEADGEKQSMCPLLSSPSAFSSLAPEPGPQEAPEVPRGRAHRSSSSRLSHEEPSTLEAATGAAPPRAVASLSVRVVGDHAKEGSAQSGSASPHSTPQLGRSARGSGFGQDESEEEDDSDEDEDWGVGAARRGAGRGQPHSNLQSLRERSRRKQLPPQHIPPPQLPHQAPLQLRQPTPPPSPPPELSFPLPDTPKQSPPGLDEPEGAAAAAAAGSAERVGSPPSLQRQESSSSSGSSGSSSPEPSHQRGPGPLTLLALKMESEGAFARGRERSRSEDDEQKTGAPDAGESASPALESPGEGPVSGGQVTEPAASHVEGGMAEAHSEGKVPSGKPGSQLGSEKGLSDTAGQAHVRTAKPVEGEKPGQQLAAEAPVGPVLPPSPPSEEGDVEREKERSSSSSSNSSSSDSDSESSSSRSSESSSSSRDKSRSAAGSRNSPVCSALRYSSPSFGLCVHTSTLIPKLPADICARTHVHAHTFTHLSFVAASKPSLCVGGTAQTAASSTALPESETGGQAARKRRWGSSTVVTAKKPSISITTDSLKSLIPDIKPAAGAGPQEAIVDLHPDEGHLSADEEAADRGERGDQGLEKGLKIRRTVTQVCADNGQKDKEEKRMRMRKDKVTGLFWRRGKMALLRSIKTAFLTFFILSVTPSDTLVRRSISQQKSGVSITIDDPVRSTKQPSPPRGKITNIVHICNLVRPFTLGQLKELLNRTGTVVEEGFWIDKIKSHCYVTYSSTEEAVATRAALHGVKWPQSNPKFLSVDFSEQDELDFHRGLLTVERSGGEEERSVPAGPPSGPPGRPGTLPPLMPERQQRERGSGGVRDQWAEREREMERRERTRAEREWDRDKVRDFGKPGEERESAARRSRSRDRERRRKERAKSKERKTEKKEKAPEEPPAKLLDDLFCKTKTAPCIYWLPLTEEQAAQRGAERAERMKEREKRRKELQEEEDKKREEERKERVKGREKEGGAVPSTGVGVPAELQRGTGRERDRDRGRDSRDRDRDREGDKRRDSYRARAAESKAEGGAKGGLGGGLSGGLAGAGALAVVVTPPRPGTDAADHHLGGWNNTL</sequence>
<feature type="region of interest" description="Disordered" evidence="1">
    <location>
        <begin position="600"/>
        <end position="624"/>
    </location>
</feature>
<dbReference type="InterPro" id="IPR003034">
    <property type="entry name" value="SAP_dom"/>
</dbReference>
<protein>
    <submittedName>
        <fullName evidence="3">Apoptotic chromatin condensation inducer 1b</fullName>
    </submittedName>
</protein>
<dbReference type="SMART" id="SM00513">
    <property type="entry name" value="SAP"/>
    <property type="match status" value="1"/>
</dbReference>
<reference evidence="3 4" key="1">
    <citation type="submission" date="2019-04" db="EMBL/GenBank/DDBJ databases">
        <authorList>
            <consortium name="Wellcome Sanger Institute Data Sharing"/>
        </authorList>
    </citation>
    <scope>NUCLEOTIDE SEQUENCE [LARGE SCALE GENOMIC DNA]</scope>
</reference>
<feature type="compositionally biased region" description="Gly residues" evidence="1">
    <location>
        <begin position="1127"/>
        <end position="1142"/>
    </location>
</feature>
<evidence type="ECO:0000256" key="1">
    <source>
        <dbReference type="SAM" id="MobiDB-lite"/>
    </source>
</evidence>
<accession>A0A8C9WE54</accession>
<feature type="domain" description="SAP" evidence="2">
    <location>
        <begin position="14"/>
        <end position="48"/>
    </location>
</feature>
<feature type="compositionally biased region" description="Basic residues" evidence="1">
    <location>
        <begin position="965"/>
        <end position="984"/>
    </location>
</feature>
<feature type="compositionally biased region" description="Pro residues" evidence="1">
    <location>
        <begin position="892"/>
        <end position="909"/>
    </location>
</feature>
<dbReference type="InterPro" id="IPR036361">
    <property type="entry name" value="SAP_dom_sf"/>
</dbReference>
<dbReference type="Proteomes" id="UP000694397">
    <property type="component" value="Chromosome 11"/>
</dbReference>
<dbReference type="GO" id="GO:0071011">
    <property type="term" value="C:precatalytic spliceosome"/>
    <property type="evidence" value="ECO:0007669"/>
    <property type="project" value="TreeGrafter"/>
</dbReference>
<name>A0A8C9WE54_SCLFO</name>
<feature type="compositionally biased region" description="Basic and acidic residues" evidence="1">
    <location>
        <begin position="925"/>
        <end position="964"/>
    </location>
</feature>
<evidence type="ECO:0000313" key="4">
    <source>
        <dbReference type="Proteomes" id="UP000694397"/>
    </source>
</evidence>
<dbReference type="PANTHER" id="PTHR46589">
    <property type="entry name" value="APOPTOTIC CHROMATIN CONDENSATION INDUCER IN THE NUCLEUS"/>
    <property type="match status" value="1"/>
</dbReference>
<feature type="compositionally biased region" description="Basic and acidic residues" evidence="1">
    <location>
        <begin position="96"/>
        <end position="108"/>
    </location>
</feature>
<reference evidence="3" key="2">
    <citation type="submission" date="2025-08" db="UniProtKB">
        <authorList>
            <consortium name="Ensembl"/>
        </authorList>
    </citation>
    <scope>IDENTIFICATION</scope>
</reference>
<dbReference type="InterPro" id="IPR012677">
    <property type="entry name" value="Nucleotide-bd_a/b_plait_sf"/>
</dbReference>
<organism evidence="3 4">
    <name type="scientific">Scleropages formosus</name>
    <name type="common">Asian bonytongue</name>
    <name type="synonym">Osteoglossum formosum</name>
    <dbReference type="NCBI Taxonomy" id="113540"/>
    <lineage>
        <taxon>Eukaryota</taxon>
        <taxon>Metazoa</taxon>
        <taxon>Chordata</taxon>
        <taxon>Craniata</taxon>
        <taxon>Vertebrata</taxon>
        <taxon>Euteleostomi</taxon>
        <taxon>Actinopterygii</taxon>
        <taxon>Neopterygii</taxon>
        <taxon>Teleostei</taxon>
        <taxon>Osteoglossocephala</taxon>
        <taxon>Osteoglossomorpha</taxon>
        <taxon>Osteoglossiformes</taxon>
        <taxon>Osteoglossidae</taxon>
        <taxon>Scleropages</taxon>
    </lineage>
</organism>
<dbReference type="GeneTree" id="ENSGT00710000106790"/>
<feature type="compositionally biased region" description="Pro residues" evidence="1">
    <location>
        <begin position="276"/>
        <end position="286"/>
    </location>
</feature>
<feature type="compositionally biased region" description="Low complexity" evidence="1">
    <location>
        <begin position="321"/>
        <end position="344"/>
    </location>
</feature>
<dbReference type="Ensembl" id="ENSSFOT00015080439.1">
    <property type="protein sequence ID" value="ENSSFOP00015073204.1"/>
    <property type="gene ID" value="ENSSFOG00015029162.1"/>
</dbReference>
<dbReference type="InterPro" id="IPR034257">
    <property type="entry name" value="Acinus_RRM"/>
</dbReference>
<dbReference type="InterPro" id="IPR035979">
    <property type="entry name" value="RBD_domain_sf"/>
</dbReference>
<feature type="compositionally biased region" description="Acidic residues" evidence="1">
    <location>
        <begin position="211"/>
        <end position="225"/>
    </location>
</feature>
<dbReference type="SUPFAM" id="SSF68906">
    <property type="entry name" value="SAP domain"/>
    <property type="match status" value="1"/>
</dbReference>
<dbReference type="PANTHER" id="PTHR46589:SF1">
    <property type="entry name" value="APOPTOTIC CHROMATIN CONDENSATION INDUCER IN THE NUCLEUS"/>
    <property type="match status" value="1"/>
</dbReference>
<feature type="compositionally biased region" description="Low complexity" evidence="1">
    <location>
        <begin position="497"/>
        <end position="523"/>
    </location>
</feature>
<feature type="compositionally biased region" description="Basic and acidic residues" evidence="1">
    <location>
        <begin position="985"/>
        <end position="1006"/>
    </location>
</feature>
<feature type="compositionally biased region" description="Low complexity" evidence="1">
    <location>
        <begin position="266"/>
        <end position="275"/>
    </location>
</feature>
<proteinExistence type="predicted"/>
<feature type="compositionally biased region" description="Basic and acidic residues" evidence="1">
    <location>
        <begin position="1029"/>
        <end position="1069"/>
    </location>
</feature>
<dbReference type="Gene3D" id="3.30.70.330">
    <property type="match status" value="1"/>
</dbReference>
<dbReference type="GO" id="GO:0008380">
    <property type="term" value="P:RNA splicing"/>
    <property type="evidence" value="ECO:0007669"/>
    <property type="project" value="TreeGrafter"/>
</dbReference>
<feature type="compositionally biased region" description="Polar residues" evidence="1">
    <location>
        <begin position="185"/>
        <end position="199"/>
    </location>
</feature>
<reference evidence="3" key="3">
    <citation type="submission" date="2025-09" db="UniProtKB">
        <authorList>
            <consortium name="Ensembl"/>
        </authorList>
    </citation>
    <scope>IDENTIFICATION</scope>
</reference>
<keyword evidence="4" id="KW-1185">Reference proteome</keyword>
<dbReference type="Gene3D" id="1.10.720.30">
    <property type="entry name" value="SAP domain"/>
    <property type="match status" value="1"/>
</dbReference>
<dbReference type="AlphaFoldDB" id="A0A8C9WE54"/>
<gene>
    <name evidence="3" type="primary">LOC108930936</name>
</gene>
<dbReference type="GO" id="GO:0061574">
    <property type="term" value="C:ASAP complex"/>
    <property type="evidence" value="ECO:0007669"/>
    <property type="project" value="TreeGrafter"/>
</dbReference>
<dbReference type="Pfam" id="PF02037">
    <property type="entry name" value="SAP"/>
    <property type="match status" value="1"/>
</dbReference>
<feature type="region of interest" description="Disordered" evidence="1">
    <location>
        <begin position="96"/>
        <end position="539"/>
    </location>
</feature>
<dbReference type="InterPro" id="IPR052793">
    <property type="entry name" value="EJC-associated_protein"/>
</dbReference>
<dbReference type="PROSITE" id="PS50800">
    <property type="entry name" value="SAP"/>
    <property type="match status" value="1"/>
</dbReference>
<dbReference type="FunFam" id="1.10.720.30:FF:000039">
    <property type="entry name" value="Uncharacterized protein"/>
    <property type="match status" value="1"/>
</dbReference>
<feature type="region of interest" description="Disordered" evidence="1">
    <location>
        <begin position="1025"/>
        <end position="1171"/>
    </location>
</feature>
<dbReference type="Pfam" id="PF16294">
    <property type="entry name" value="RSB_motif"/>
    <property type="match status" value="1"/>
</dbReference>